<name>A0A378I4E4_9GAMM</name>
<proteinExistence type="predicted"/>
<keyword evidence="1" id="KW-0175">Coiled coil</keyword>
<gene>
    <name evidence="3" type="ORF">NCTC13315_02620</name>
</gene>
<feature type="transmembrane region" description="Helical" evidence="2">
    <location>
        <begin position="12"/>
        <end position="33"/>
    </location>
</feature>
<evidence type="ECO:0000313" key="3">
    <source>
        <dbReference type="EMBL" id="STX30058.1"/>
    </source>
</evidence>
<keyword evidence="4" id="KW-1185">Reference proteome</keyword>
<keyword evidence="2" id="KW-0472">Membrane</keyword>
<feature type="transmembrane region" description="Helical" evidence="2">
    <location>
        <begin position="216"/>
        <end position="237"/>
    </location>
</feature>
<feature type="transmembrane region" description="Helical" evidence="2">
    <location>
        <begin position="182"/>
        <end position="210"/>
    </location>
</feature>
<dbReference type="AlphaFoldDB" id="A0A378I4E4"/>
<keyword evidence="2" id="KW-0812">Transmembrane</keyword>
<evidence type="ECO:0000256" key="2">
    <source>
        <dbReference type="SAM" id="Phobius"/>
    </source>
</evidence>
<protein>
    <submittedName>
        <fullName evidence="3">Uncharacterized protein</fullName>
    </submittedName>
</protein>
<feature type="transmembrane region" description="Helical" evidence="2">
    <location>
        <begin position="39"/>
        <end position="61"/>
    </location>
</feature>
<feature type="coiled-coil region" evidence="1">
    <location>
        <begin position="99"/>
        <end position="126"/>
    </location>
</feature>
<dbReference type="RefSeq" id="WP_131750089.1">
    <property type="nucleotide sequence ID" value="NZ_CAAAHO010000005.1"/>
</dbReference>
<reference evidence="3 4" key="1">
    <citation type="submission" date="2018-06" db="EMBL/GenBank/DDBJ databases">
        <authorList>
            <consortium name="Pathogen Informatics"/>
            <person name="Doyle S."/>
        </authorList>
    </citation>
    <scope>NUCLEOTIDE SEQUENCE [LARGE SCALE GENOMIC DNA]</scope>
    <source>
        <strain evidence="3 4">NCTC13315</strain>
    </source>
</reference>
<dbReference type="EMBL" id="UGNV01000001">
    <property type="protein sequence ID" value="STX30058.1"/>
    <property type="molecule type" value="Genomic_DNA"/>
</dbReference>
<keyword evidence="2" id="KW-1133">Transmembrane helix</keyword>
<sequence>MALLRPTFEGLGSASGVAWPIFGMVSSALSLGIGGAATFLLGGVCGTIFLLASLPIMYLSYKKSKQEQEQFNKKQDHYEALLLNNLSALFAKTKQYKGLDSAADFYDFLNKKIKELNDENTKDKKLIANLLNYLKLQSIYDFYKHSDSETFDAVLKARINQFLLNQLNEQSHLVNNSDKGQAAFLGFVGAFGTIAGGSAGFTGLLIGLGLMASFSVIPWAAFAIIITAAIIGTYVALDAVELTEFNAAKMYWYKSTKTLGNFLQKLNAEIEAKPILEELPAPVNSMNTVTNAKSHPHKDPNLYSNSWTSQKPNEAIITKAYPKRFFKEQDNFTQDEASNLPTAVFTYS</sequence>
<dbReference type="OrthoDB" id="5653342at2"/>
<dbReference type="Proteomes" id="UP000254968">
    <property type="component" value="Unassembled WGS sequence"/>
</dbReference>
<evidence type="ECO:0000256" key="1">
    <source>
        <dbReference type="SAM" id="Coils"/>
    </source>
</evidence>
<accession>A0A378I4E4</accession>
<evidence type="ECO:0000313" key="4">
    <source>
        <dbReference type="Proteomes" id="UP000254968"/>
    </source>
</evidence>
<organism evidence="3 4">
    <name type="scientific">Legionella beliardensis</name>
    <dbReference type="NCBI Taxonomy" id="91822"/>
    <lineage>
        <taxon>Bacteria</taxon>
        <taxon>Pseudomonadati</taxon>
        <taxon>Pseudomonadota</taxon>
        <taxon>Gammaproteobacteria</taxon>
        <taxon>Legionellales</taxon>
        <taxon>Legionellaceae</taxon>
        <taxon>Legionella</taxon>
    </lineage>
</organism>